<reference evidence="3 4" key="1">
    <citation type="submission" date="2017-02" db="EMBL/GenBank/DDBJ databases">
        <title>The new phylogeny of genus Mycobacterium.</title>
        <authorList>
            <person name="Tortoli E."/>
            <person name="Trovato A."/>
            <person name="Cirillo D.M."/>
        </authorList>
    </citation>
    <scope>NUCLEOTIDE SEQUENCE [LARGE SCALE GENOMIC DNA]</scope>
    <source>
        <strain evidence="3 4">RW6</strain>
    </source>
</reference>
<sequence length="61" mass="6456">MGCSCRGGRRAGAKTSTGSTVQGYEYTAPDKTVKTFLIYLEAKKEQLHNGGGTIKTITSSV</sequence>
<evidence type="ECO:0000313" key="4">
    <source>
        <dbReference type="Proteomes" id="UP000192448"/>
    </source>
</evidence>
<feature type="domain" description="DUF7196" evidence="2">
    <location>
        <begin position="1"/>
        <end position="59"/>
    </location>
</feature>
<organism evidence="3 4">
    <name type="scientific">Mycobacterium aquaticum</name>
    <dbReference type="NCBI Taxonomy" id="1927124"/>
    <lineage>
        <taxon>Bacteria</taxon>
        <taxon>Bacillati</taxon>
        <taxon>Actinomycetota</taxon>
        <taxon>Actinomycetes</taxon>
        <taxon>Mycobacteriales</taxon>
        <taxon>Mycobacteriaceae</taxon>
        <taxon>Mycobacterium</taxon>
    </lineage>
</organism>
<feature type="region of interest" description="Disordered" evidence="1">
    <location>
        <begin position="1"/>
        <end position="20"/>
    </location>
</feature>
<evidence type="ECO:0000259" key="2">
    <source>
        <dbReference type="Pfam" id="PF23826"/>
    </source>
</evidence>
<dbReference type="Proteomes" id="UP000192448">
    <property type="component" value="Unassembled WGS sequence"/>
</dbReference>
<dbReference type="RefSeq" id="WP_083161565.1">
    <property type="nucleotide sequence ID" value="NZ_MVHF01000004.1"/>
</dbReference>
<accession>A0A1X0B742</accession>
<dbReference type="InterPro" id="IPR055620">
    <property type="entry name" value="DUF7196"/>
</dbReference>
<comment type="caution">
    <text evidence="3">The sequence shown here is derived from an EMBL/GenBank/DDBJ whole genome shotgun (WGS) entry which is preliminary data.</text>
</comment>
<gene>
    <name evidence="3" type="ORF">BST13_05770</name>
</gene>
<dbReference type="EMBL" id="MVHF01000004">
    <property type="protein sequence ID" value="ORA38103.1"/>
    <property type="molecule type" value="Genomic_DNA"/>
</dbReference>
<proteinExistence type="predicted"/>
<keyword evidence="4" id="KW-1185">Reference proteome</keyword>
<name>A0A1X0B742_9MYCO</name>
<dbReference type="Pfam" id="PF23826">
    <property type="entry name" value="DUF7196"/>
    <property type="match status" value="1"/>
</dbReference>
<protein>
    <recommendedName>
        <fullName evidence="2">DUF7196 domain-containing protein</fullName>
    </recommendedName>
</protein>
<dbReference type="AlphaFoldDB" id="A0A1X0B742"/>
<evidence type="ECO:0000313" key="3">
    <source>
        <dbReference type="EMBL" id="ORA38103.1"/>
    </source>
</evidence>
<dbReference type="STRING" id="1927124.BST13_05770"/>
<evidence type="ECO:0000256" key="1">
    <source>
        <dbReference type="SAM" id="MobiDB-lite"/>
    </source>
</evidence>